<dbReference type="eggNOG" id="COG0393">
    <property type="taxonomic scope" value="Bacteria"/>
</dbReference>
<sequence>MNNMLVVPSSQIANREITQHLGLVRGNTIRARHIGKDILASLRNLVGGEIHEYTKLMAESREQAIDRMIDEAKSLGADAIIDVRFTTSMVAQSAAEILVFGTAVKLAPEVKG</sequence>
<keyword evidence="4" id="KW-1185">Reference proteome</keyword>
<dbReference type="Pfam" id="PF01906">
    <property type="entry name" value="YbjQ_1"/>
    <property type="match status" value="1"/>
</dbReference>
<dbReference type="RefSeq" id="WP_007623755.1">
    <property type="nucleotide sequence ID" value="NZ_BAEO01000060.1"/>
</dbReference>
<protein>
    <recommendedName>
        <fullName evidence="2">UPF0145 protein GARC_4186</fullName>
    </recommendedName>
</protein>
<dbReference type="EMBL" id="BAEO01000060">
    <property type="protein sequence ID" value="GAC21128.1"/>
    <property type="molecule type" value="Genomic_DNA"/>
</dbReference>
<dbReference type="Gene3D" id="3.30.110.70">
    <property type="entry name" value="Hypothetical protein apc22750. Chain B"/>
    <property type="match status" value="1"/>
</dbReference>
<proteinExistence type="inferred from homology"/>
<dbReference type="SUPFAM" id="SSF117782">
    <property type="entry name" value="YbjQ-like"/>
    <property type="match status" value="1"/>
</dbReference>
<comment type="caution">
    <text evidence="3">The sequence shown here is derived from an EMBL/GenBank/DDBJ whole genome shotgun (WGS) entry which is preliminary data.</text>
</comment>
<dbReference type="InterPro" id="IPR035439">
    <property type="entry name" value="UPF0145_dom_sf"/>
</dbReference>
<gene>
    <name evidence="3" type="ORF">GARC_4186</name>
</gene>
<dbReference type="STRING" id="493475.GARC_4186"/>
<evidence type="ECO:0000256" key="2">
    <source>
        <dbReference type="HAMAP-Rule" id="MF_00338"/>
    </source>
</evidence>
<dbReference type="HAMAP" id="MF_00338">
    <property type="entry name" value="UPF0145"/>
    <property type="match status" value="1"/>
</dbReference>
<dbReference type="InterPro" id="IPR002765">
    <property type="entry name" value="UPF0145_YbjQ-like"/>
</dbReference>
<evidence type="ECO:0000313" key="4">
    <source>
        <dbReference type="Proteomes" id="UP000006327"/>
    </source>
</evidence>
<evidence type="ECO:0000313" key="3">
    <source>
        <dbReference type="EMBL" id="GAC21128.1"/>
    </source>
</evidence>
<name>K6YWL3_9ALTE</name>
<accession>K6YWL3</accession>
<comment type="similarity">
    <text evidence="1 2">Belongs to the UPF0145 family.</text>
</comment>
<dbReference type="PANTHER" id="PTHR34068:SF2">
    <property type="entry name" value="UPF0145 PROTEIN SCO3412"/>
    <property type="match status" value="1"/>
</dbReference>
<dbReference type="Proteomes" id="UP000006327">
    <property type="component" value="Unassembled WGS sequence"/>
</dbReference>
<reference evidence="3 4" key="1">
    <citation type="journal article" date="2017" name="Antonie Van Leeuwenhoek">
        <title>Rhizobium rhizosphaerae sp. nov., a novel species isolated from rice rhizosphere.</title>
        <authorList>
            <person name="Zhao J.J."/>
            <person name="Zhang J."/>
            <person name="Zhang R.J."/>
            <person name="Zhang C.W."/>
            <person name="Yin H.Q."/>
            <person name="Zhang X.X."/>
        </authorList>
    </citation>
    <scope>NUCLEOTIDE SEQUENCE [LARGE SCALE GENOMIC DNA]</scope>
    <source>
        <strain evidence="3 4">BSs20135</strain>
    </source>
</reference>
<dbReference type="PANTHER" id="PTHR34068">
    <property type="entry name" value="UPF0145 PROTEIN YBJQ"/>
    <property type="match status" value="1"/>
</dbReference>
<dbReference type="AlphaFoldDB" id="K6YWL3"/>
<organism evidence="3 4">
    <name type="scientific">Paraglaciecola arctica BSs20135</name>
    <dbReference type="NCBI Taxonomy" id="493475"/>
    <lineage>
        <taxon>Bacteria</taxon>
        <taxon>Pseudomonadati</taxon>
        <taxon>Pseudomonadota</taxon>
        <taxon>Gammaproteobacteria</taxon>
        <taxon>Alteromonadales</taxon>
        <taxon>Alteromonadaceae</taxon>
        <taxon>Paraglaciecola</taxon>
    </lineage>
</organism>
<dbReference type="OrthoDB" id="9796448at2"/>
<evidence type="ECO:0000256" key="1">
    <source>
        <dbReference type="ARBA" id="ARBA00010751"/>
    </source>
</evidence>